<evidence type="ECO:0000313" key="3">
    <source>
        <dbReference type="EMBL" id="OAY57909.1"/>
    </source>
</evidence>
<dbReference type="OrthoDB" id="515654at2759"/>
<dbReference type="PROSITE" id="PS50030">
    <property type="entry name" value="UBA"/>
    <property type="match status" value="1"/>
</dbReference>
<evidence type="ECO:0000259" key="2">
    <source>
        <dbReference type="PROSITE" id="PS50030"/>
    </source>
</evidence>
<feature type="region of interest" description="Disordered" evidence="1">
    <location>
        <begin position="482"/>
        <end position="503"/>
    </location>
</feature>
<dbReference type="SUPFAM" id="SSF46934">
    <property type="entry name" value="UBA-like"/>
    <property type="match status" value="1"/>
</dbReference>
<name>A0A2C9WFW7_MANES</name>
<feature type="domain" description="UBA" evidence="2">
    <location>
        <begin position="155"/>
        <end position="195"/>
    </location>
</feature>
<dbReference type="Gene3D" id="1.10.8.10">
    <property type="entry name" value="DNA helicase RuvA subunit, C-terminal domain"/>
    <property type="match status" value="1"/>
</dbReference>
<dbReference type="InterPro" id="IPR009060">
    <property type="entry name" value="UBA-like_sf"/>
</dbReference>
<dbReference type="Proteomes" id="UP000091857">
    <property type="component" value="Chromosome 2"/>
</dbReference>
<dbReference type="STRING" id="3983.A0A2C9WFW7"/>
<dbReference type="EMBL" id="CM004388">
    <property type="protein sequence ID" value="OAY57909.1"/>
    <property type="molecule type" value="Genomic_DNA"/>
</dbReference>
<accession>A0A2C9WFW7</accession>
<feature type="compositionally biased region" description="Basic and acidic residues" evidence="1">
    <location>
        <begin position="118"/>
        <end position="128"/>
    </location>
</feature>
<dbReference type="PANTHER" id="PTHR35294:SF1">
    <property type="entry name" value="OS05G0409000 PROTEIN"/>
    <property type="match status" value="1"/>
</dbReference>
<sequence>MSPASKYKSKDKKAGKEGQKASKSTGLSNAASGIPASAYNPLSGTFHALEMVPTSSASPLHANGRYQNIDETDDHFGGSLGAGVEYDSVSNNGSWSGESEDHKEKNAIVRQETIPGADNDKREKIRQKNERKHQRQKERRAQELHDRCSGYLMSRKLEALAQKLVVMGFSHERATVALILNEGKVEESVSWLFEGGEDADKHQDQNIGGANLKIDISEELARMTDMEIRYKCNRQEVERAVVAAEGDLDKAAESLRELKLDPPTGPPKPEETGDPPTVSNGKLSVSVSPNMVGQQQKPNPPSIIPQKRDDKDFNYTKTVVSVAGSPESGSKNLQSLKRLQPKLEWAKPQQTAVPAEKRWPSAASSPPVSYPLASPLQASTLPAKTEARFVAVGSEYKKVHLGTVREPVIMMQRPQSLNAKQVPATSISSPSGTAASWHPSNSVDIVKSNGLMPHIPSTRNLSPNNLNSNQMFHQLHYQQQQHFVPGSGPGDSPGTSRGNGLWNRLGVSPTLAAASSLGLFSGLGGPAGSSGASSPVDWSTAGSMTQLDYTSIDWSLDRNISFPRPSGLCLGPCSLKNGTQIYDSSATSTGAKLAMKTAANGNGVRIPGLQEGGVVTETSAANSHEWTSPFEGKDLFSLPRQFVSSPSL</sequence>
<dbReference type="AlphaFoldDB" id="A0A2C9WFW7"/>
<feature type="region of interest" description="Disordered" evidence="1">
    <location>
        <begin position="62"/>
        <end position="144"/>
    </location>
</feature>
<dbReference type="Pfam" id="PF22562">
    <property type="entry name" value="UBA_7"/>
    <property type="match status" value="1"/>
</dbReference>
<feature type="compositionally biased region" description="Basic residues" evidence="1">
    <location>
        <begin position="129"/>
        <end position="138"/>
    </location>
</feature>
<dbReference type="OMA" id="TTALMMN"/>
<evidence type="ECO:0000256" key="1">
    <source>
        <dbReference type="SAM" id="MobiDB-lite"/>
    </source>
</evidence>
<evidence type="ECO:0000313" key="4">
    <source>
        <dbReference type="Proteomes" id="UP000091857"/>
    </source>
</evidence>
<reference evidence="4" key="1">
    <citation type="journal article" date="2016" name="Nat. Biotechnol.">
        <title>Sequencing wild and cultivated cassava and related species reveals extensive interspecific hybridization and genetic diversity.</title>
        <authorList>
            <person name="Bredeson J.V."/>
            <person name="Lyons J.B."/>
            <person name="Prochnik S.E."/>
            <person name="Wu G.A."/>
            <person name="Ha C.M."/>
            <person name="Edsinger-Gonzales E."/>
            <person name="Grimwood J."/>
            <person name="Schmutz J."/>
            <person name="Rabbi I.Y."/>
            <person name="Egesi C."/>
            <person name="Nauluvula P."/>
            <person name="Lebot V."/>
            <person name="Ndunguru J."/>
            <person name="Mkamilo G."/>
            <person name="Bart R.S."/>
            <person name="Setter T.L."/>
            <person name="Gleadow R.M."/>
            <person name="Kulakow P."/>
            <person name="Ferguson M.E."/>
            <person name="Rounsley S."/>
            <person name="Rokhsar D.S."/>
        </authorList>
    </citation>
    <scope>NUCLEOTIDE SEQUENCE [LARGE SCALE GENOMIC DNA]</scope>
    <source>
        <strain evidence="4">cv. AM560-2</strain>
    </source>
</reference>
<feature type="region of interest" description="Disordered" evidence="1">
    <location>
        <begin position="1"/>
        <end position="41"/>
    </location>
</feature>
<organism evidence="3 4">
    <name type="scientific">Manihot esculenta</name>
    <name type="common">Cassava</name>
    <name type="synonym">Jatropha manihot</name>
    <dbReference type="NCBI Taxonomy" id="3983"/>
    <lineage>
        <taxon>Eukaryota</taxon>
        <taxon>Viridiplantae</taxon>
        <taxon>Streptophyta</taxon>
        <taxon>Embryophyta</taxon>
        <taxon>Tracheophyta</taxon>
        <taxon>Spermatophyta</taxon>
        <taxon>Magnoliopsida</taxon>
        <taxon>eudicotyledons</taxon>
        <taxon>Gunneridae</taxon>
        <taxon>Pentapetalae</taxon>
        <taxon>rosids</taxon>
        <taxon>fabids</taxon>
        <taxon>Malpighiales</taxon>
        <taxon>Euphorbiaceae</taxon>
        <taxon>Crotonoideae</taxon>
        <taxon>Manihoteae</taxon>
        <taxon>Manihot</taxon>
    </lineage>
</organism>
<dbReference type="Gramene" id="Manes.02G134500.3.v8.1">
    <property type="protein sequence ID" value="Manes.02G134500.3.v8.1.CDS.1"/>
    <property type="gene ID" value="Manes.02G134500.v8.1"/>
</dbReference>
<proteinExistence type="predicted"/>
<protein>
    <recommendedName>
        <fullName evidence="2">UBA domain-containing protein</fullName>
    </recommendedName>
</protein>
<dbReference type="InterPro" id="IPR015940">
    <property type="entry name" value="UBA"/>
</dbReference>
<feature type="compositionally biased region" description="Polar residues" evidence="1">
    <location>
        <begin position="277"/>
        <end position="297"/>
    </location>
</feature>
<dbReference type="PANTHER" id="PTHR35294">
    <property type="entry name" value="UBIQUITIN-ASSOCIATED/TRANSLATION ELONGATION FACTOR EF1B PROTEIN"/>
    <property type="match status" value="1"/>
</dbReference>
<dbReference type="SMART" id="SM00165">
    <property type="entry name" value="UBA"/>
    <property type="match status" value="2"/>
</dbReference>
<gene>
    <name evidence="3" type="ORF">MANES_02G134500v8</name>
</gene>
<comment type="caution">
    <text evidence="3">The sequence shown here is derived from an EMBL/GenBank/DDBJ whole genome shotgun (WGS) entry which is preliminary data.</text>
</comment>
<feature type="compositionally biased region" description="Polar residues" evidence="1">
    <location>
        <begin position="88"/>
        <end position="97"/>
    </location>
</feature>
<feature type="region of interest" description="Disordered" evidence="1">
    <location>
        <begin position="256"/>
        <end position="309"/>
    </location>
</feature>
<feature type="compositionally biased region" description="Low complexity" evidence="1">
    <location>
        <begin position="482"/>
        <end position="498"/>
    </location>
</feature>
<keyword evidence="4" id="KW-1185">Reference proteome</keyword>
<feature type="compositionally biased region" description="Polar residues" evidence="1">
    <location>
        <begin position="22"/>
        <end position="31"/>
    </location>
</feature>